<organism evidence="2 3">
    <name type="scientific">Candidatus Vogelbacteria bacterium RIFOXYD1_FULL_51_18</name>
    <dbReference type="NCBI Taxonomy" id="1802440"/>
    <lineage>
        <taxon>Bacteria</taxon>
        <taxon>Candidatus Vogeliibacteriota</taxon>
    </lineage>
</organism>
<evidence type="ECO:0008006" key="4">
    <source>
        <dbReference type="Google" id="ProtNLM"/>
    </source>
</evidence>
<keyword evidence="1" id="KW-0812">Transmembrane</keyword>
<sequence length="207" mass="22415">MSQVKVVTVSPSKGFSLVEMLVVIGILGIIGLALSNFQVDVWRQNAAQQSALEAEGELRNTLRQFMHDVRGASQSNTGSYAVELASSAALTIYSDVDGDVNRERVRYRLVNGTVTRGTTKPTGSPASYLDANESIQTMVRSVATATTRFDYFDGSYMGTTSPLTVPVDHSRVRFIRFTIAVDKDPSLPPAAITMTGSAVVRSLKDNF</sequence>
<dbReference type="AlphaFoldDB" id="A0A1G2QL25"/>
<dbReference type="PROSITE" id="PS00409">
    <property type="entry name" value="PROKAR_NTER_METHYL"/>
    <property type="match status" value="1"/>
</dbReference>
<dbReference type="Gene3D" id="3.30.700.10">
    <property type="entry name" value="Glycoprotein, Type 4 Pilin"/>
    <property type="match status" value="1"/>
</dbReference>
<dbReference type="Proteomes" id="UP000177090">
    <property type="component" value="Unassembled WGS sequence"/>
</dbReference>
<dbReference type="NCBIfam" id="TIGR02532">
    <property type="entry name" value="IV_pilin_GFxxxE"/>
    <property type="match status" value="1"/>
</dbReference>
<dbReference type="InterPro" id="IPR012902">
    <property type="entry name" value="N_methyl_site"/>
</dbReference>
<reference evidence="2 3" key="1">
    <citation type="journal article" date="2016" name="Nat. Commun.">
        <title>Thousands of microbial genomes shed light on interconnected biogeochemical processes in an aquifer system.</title>
        <authorList>
            <person name="Anantharaman K."/>
            <person name="Brown C.T."/>
            <person name="Hug L.A."/>
            <person name="Sharon I."/>
            <person name="Castelle C.J."/>
            <person name="Probst A.J."/>
            <person name="Thomas B.C."/>
            <person name="Singh A."/>
            <person name="Wilkins M.J."/>
            <person name="Karaoz U."/>
            <person name="Brodie E.L."/>
            <person name="Williams K.H."/>
            <person name="Hubbard S.S."/>
            <person name="Banfield J.F."/>
        </authorList>
    </citation>
    <scope>NUCLEOTIDE SEQUENCE [LARGE SCALE GENOMIC DNA]</scope>
</reference>
<protein>
    <recommendedName>
        <fullName evidence="4">Type II secretion system protein J</fullName>
    </recommendedName>
</protein>
<keyword evidence="1" id="KW-0472">Membrane</keyword>
<dbReference type="SUPFAM" id="SSF54523">
    <property type="entry name" value="Pili subunits"/>
    <property type="match status" value="1"/>
</dbReference>
<dbReference type="STRING" id="1802440.A2569_00585"/>
<keyword evidence="1" id="KW-1133">Transmembrane helix</keyword>
<name>A0A1G2QL25_9BACT</name>
<gene>
    <name evidence="2" type="ORF">A2569_00585</name>
</gene>
<dbReference type="InterPro" id="IPR045584">
    <property type="entry name" value="Pilin-like"/>
</dbReference>
<proteinExistence type="predicted"/>
<dbReference type="Pfam" id="PF07963">
    <property type="entry name" value="N_methyl"/>
    <property type="match status" value="1"/>
</dbReference>
<feature type="transmembrane region" description="Helical" evidence="1">
    <location>
        <begin position="15"/>
        <end position="34"/>
    </location>
</feature>
<evidence type="ECO:0000313" key="2">
    <source>
        <dbReference type="EMBL" id="OHA61335.1"/>
    </source>
</evidence>
<comment type="caution">
    <text evidence="2">The sequence shown here is derived from an EMBL/GenBank/DDBJ whole genome shotgun (WGS) entry which is preliminary data.</text>
</comment>
<evidence type="ECO:0000256" key="1">
    <source>
        <dbReference type="SAM" id="Phobius"/>
    </source>
</evidence>
<evidence type="ECO:0000313" key="3">
    <source>
        <dbReference type="Proteomes" id="UP000177090"/>
    </source>
</evidence>
<dbReference type="EMBL" id="MHTL01000002">
    <property type="protein sequence ID" value="OHA61335.1"/>
    <property type="molecule type" value="Genomic_DNA"/>
</dbReference>
<accession>A0A1G2QL25</accession>